<dbReference type="InterPro" id="IPR002471">
    <property type="entry name" value="Pept_S9_AS"/>
</dbReference>
<dbReference type="Pfam" id="PF00930">
    <property type="entry name" value="DPPIV_N"/>
    <property type="match status" value="1"/>
</dbReference>
<evidence type="ECO:0000256" key="7">
    <source>
        <dbReference type="ARBA" id="ARBA00022801"/>
    </source>
</evidence>
<reference evidence="16" key="1">
    <citation type="submission" date="2016-03" db="EMBL/GenBank/DDBJ databases">
        <authorList>
            <person name="Devillers H."/>
        </authorList>
    </citation>
    <scope>NUCLEOTIDE SEQUENCE [LARGE SCALE GENOMIC DNA]</scope>
</reference>
<keyword evidence="12" id="KW-0325">Glycoprotein</keyword>
<dbReference type="SUPFAM" id="SSF82171">
    <property type="entry name" value="DPP6 N-terminal domain-like"/>
    <property type="match status" value="1"/>
</dbReference>
<proteinExistence type="inferred from homology"/>
<dbReference type="STRING" id="1266660.A0A1G4JDN5"/>
<dbReference type="Proteomes" id="UP000190274">
    <property type="component" value="Chromosome E"/>
</dbReference>
<dbReference type="GO" id="GO:0000329">
    <property type="term" value="C:fungal-type vacuole membrane"/>
    <property type="evidence" value="ECO:0007669"/>
    <property type="project" value="EnsemblFungi"/>
</dbReference>
<dbReference type="GO" id="GO:0004177">
    <property type="term" value="F:aminopeptidase activity"/>
    <property type="evidence" value="ECO:0007669"/>
    <property type="project" value="UniProtKB-KW"/>
</dbReference>
<comment type="subcellular location">
    <subcellularLocation>
        <location evidence="1">Vacuole membrane</location>
        <topology evidence="1">Single-pass type II membrane protein</topology>
    </subcellularLocation>
</comment>
<keyword evidence="10" id="KW-1133">Transmembrane helix</keyword>
<dbReference type="GO" id="GO:0006508">
    <property type="term" value="P:proteolysis"/>
    <property type="evidence" value="ECO:0007669"/>
    <property type="project" value="UniProtKB-KW"/>
</dbReference>
<keyword evidence="5" id="KW-0645">Protease</keyword>
<dbReference type="AlphaFoldDB" id="A0A1G4JDN5"/>
<evidence type="ECO:0000313" key="15">
    <source>
        <dbReference type="EMBL" id="SCU88040.1"/>
    </source>
</evidence>
<evidence type="ECO:0000256" key="10">
    <source>
        <dbReference type="ARBA" id="ARBA00022989"/>
    </source>
</evidence>
<evidence type="ECO:0000256" key="4">
    <source>
        <dbReference type="ARBA" id="ARBA00022554"/>
    </source>
</evidence>
<dbReference type="InterPro" id="IPR001375">
    <property type="entry name" value="Peptidase_S9_cat"/>
</dbReference>
<name>A0A1G4JDN5_9SACH</name>
<evidence type="ECO:0000259" key="13">
    <source>
        <dbReference type="Pfam" id="PF00326"/>
    </source>
</evidence>
<evidence type="ECO:0000256" key="8">
    <source>
        <dbReference type="ARBA" id="ARBA00022825"/>
    </source>
</evidence>
<dbReference type="Gene3D" id="2.140.10.30">
    <property type="entry name" value="Dipeptidylpeptidase IV, N-terminal domain"/>
    <property type="match status" value="1"/>
</dbReference>
<dbReference type="InterPro" id="IPR050278">
    <property type="entry name" value="Serine_Prot_S9B/DPPIV"/>
</dbReference>
<keyword evidence="7" id="KW-0378">Hydrolase</keyword>
<evidence type="ECO:0000256" key="6">
    <source>
        <dbReference type="ARBA" id="ARBA00022692"/>
    </source>
</evidence>
<organism evidence="15 16">
    <name type="scientific">Lachancea dasiensis</name>
    <dbReference type="NCBI Taxonomy" id="1072105"/>
    <lineage>
        <taxon>Eukaryota</taxon>
        <taxon>Fungi</taxon>
        <taxon>Dikarya</taxon>
        <taxon>Ascomycota</taxon>
        <taxon>Saccharomycotina</taxon>
        <taxon>Saccharomycetes</taxon>
        <taxon>Saccharomycetales</taxon>
        <taxon>Saccharomycetaceae</taxon>
        <taxon>Lachancea</taxon>
    </lineage>
</organism>
<comment type="similarity">
    <text evidence="2">Belongs to the peptidase S9B family.</text>
</comment>
<dbReference type="GO" id="GO:0005886">
    <property type="term" value="C:plasma membrane"/>
    <property type="evidence" value="ECO:0007669"/>
    <property type="project" value="TreeGrafter"/>
</dbReference>
<evidence type="ECO:0000259" key="14">
    <source>
        <dbReference type="Pfam" id="PF00930"/>
    </source>
</evidence>
<feature type="domain" description="Dipeptidylpeptidase IV N-terminal" evidence="14">
    <location>
        <begin position="152"/>
        <end position="509"/>
    </location>
</feature>
<keyword evidence="8" id="KW-0720">Serine protease</keyword>
<dbReference type="GO" id="GO:0008239">
    <property type="term" value="F:dipeptidyl-peptidase activity"/>
    <property type="evidence" value="ECO:0007669"/>
    <property type="project" value="EnsemblFungi"/>
</dbReference>
<evidence type="ECO:0000256" key="5">
    <source>
        <dbReference type="ARBA" id="ARBA00022670"/>
    </source>
</evidence>
<dbReference type="OrthoDB" id="16520at2759"/>
<protein>
    <submittedName>
        <fullName evidence="15">LADA_0E07800g1_1</fullName>
    </submittedName>
</protein>
<gene>
    <name evidence="15" type="ORF">LADA_0E07800G</name>
</gene>
<evidence type="ECO:0000256" key="2">
    <source>
        <dbReference type="ARBA" id="ARBA00006150"/>
    </source>
</evidence>
<dbReference type="EMBL" id="LT598455">
    <property type="protein sequence ID" value="SCU88040.1"/>
    <property type="molecule type" value="Genomic_DNA"/>
</dbReference>
<dbReference type="PANTHER" id="PTHR11731">
    <property type="entry name" value="PROTEASE FAMILY S9B,C DIPEPTIDYL-PEPTIDASE IV-RELATED"/>
    <property type="match status" value="1"/>
</dbReference>
<feature type="domain" description="Peptidase S9 prolyl oligopeptidase catalytic" evidence="13">
    <location>
        <begin position="610"/>
        <end position="812"/>
    </location>
</feature>
<sequence length="817" mass="91867">MDYETGKRRDLENESLLGSRNGKRGWFPSRLAVWTLFVWGSVVFMKTLNATVNSEHSLSPKRWPWGFKVNKPELNRVSFENVRNATFVPQLHNVQWIGGSHSHDDMGLFLKEEGEAYVVKSVADEKYSRALLSAKTFVYDGYNYSIDYLQASPDLKQVLVRSNTTKNWRHSTFGSYFLINPTSDSVHLLGHEIAKVQWSPNSKDLAFVHANDLYIYSSQSYTISKRITDDGSAQVFNGKPDWVYEEEVFEGDSAMWWSPQGDYLAFLKINETEVFEFPIPYFSQHEDDVYPEVRSIKYPKSGSPNPIANLMIYTLDTQDLSGVKTGHNMTLITEVVWVGDAQILCKASDRSSDVLSVILADAKSPGLSQVPRVESSEDGWWEITYHTSYVGQDSAKGREEDGYVDLIPVDGYNHLAYYSPANTTEPVILTNGTWEVVNGPAAIDLETNDVYFVATKKSSTERHIYKVNLKDPLNVKEISDTTIDGYFSVSFSSGARFALVSYLGPEVPYQKIIDLKPESTAASEGIAGKTLFYLEENKSLKNRLKGYAVPHRIFKEIHLGEDKDGNAIIANSYEILPIGFNPELKNHYPVFFYAYGGPNSQQVAKTFSVGFNEVVATQLNAIVVVVDGRGTGFKGKDFRSLVRDNLGDAEAQDQISAAKLYADKPFVDAEKISLFGWSYGGYLTLKTLEKDAGQTFKYGMSVAPVTDWRLYDSVYTERYMHTPQENKAGYAKAKVHNATALGGANRFLLMHGSGDDNVHFQNSLRFLDLLDLAGVENYDMHVFPDSDHSIRYHNANNIVYDKLLGWAGQAFEGKFLK</sequence>
<dbReference type="SUPFAM" id="SSF53474">
    <property type="entry name" value="alpha/beta-Hydrolases"/>
    <property type="match status" value="1"/>
</dbReference>
<dbReference type="InterPro" id="IPR002469">
    <property type="entry name" value="Peptidase_S9B_N"/>
</dbReference>
<keyword evidence="6" id="KW-0812">Transmembrane</keyword>
<evidence type="ECO:0000256" key="11">
    <source>
        <dbReference type="ARBA" id="ARBA00023136"/>
    </source>
</evidence>
<keyword evidence="3" id="KW-0031">Aminopeptidase</keyword>
<dbReference type="PROSITE" id="PS00708">
    <property type="entry name" value="PRO_ENDOPEP_SER"/>
    <property type="match status" value="1"/>
</dbReference>
<keyword evidence="4" id="KW-0926">Vacuole</keyword>
<dbReference type="Gene3D" id="3.40.50.1820">
    <property type="entry name" value="alpha/beta hydrolase"/>
    <property type="match status" value="1"/>
</dbReference>
<dbReference type="PANTHER" id="PTHR11731:SF200">
    <property type="entry name" value="DIPEPTIDYL PEPTIDASE 10, ISOFORM B"/>
    <property type="match status" value="1"/>
</dbReference>
<dbReference type="FunFam" id="3.40.50.1820:FF:000003">
    <property type="entry name" value="Dipeptidyl peptidase 4"/>
    <property type="match status" value="1"/>
</dbReference>
<dbReference type="GO" id="GO:0004252">
    <property type="term" value="F:serine-type endopeptidase activity"/>
    <property type="evidence" value="ECO:0007669"/>
    <property type="project" value="InterPro"/>
</dbReference>
<evidence type="ECO:0000256" key="9">
    <source>
        <dbReference type="ARBA" id="ARBA00022968"/>
    </source>
</evidence>
<evidence type="ECO:0000256" key="3">
    <source>
        <dbReference type="ARBA" id="ARBA00022438"/>
    </source>
</evidence>
<keyword evidence="9" id="KW-0735">Signal-anchor</keyword>
<evidence type="ECO:0000256" key="1">
    <source>
        <dbReference type="ARBA" id="ARBA00004576"/>
    </source>
</evidence>
<dbReference type="Pfam" id="PF00326">
    <property type="entry name" value="Peptidase_S9"/>
    <property type="match status" value="1"/>
</dbReference>
<dbReference type="InterPro" id="IPR029058">
    <property type="entry name" value="AB_hydrolase_fold"/>
</dbReference>
<evidence type="ECO:0000313" key="16">
    <source>
        <dbReference type="Proteomes" id="UP000190274"/>
    </source>
</evidence>
<keyword evidence="16" id="KW-1185">Reference proteome</keyword>
<keyword evidence="11" id="KW-0472">Membrane</keyword>
<accession>A0A1G4JDN5</accession>
<evidence type="ECO:0000256" key="12">
    <source>
        <dbReference type="ARBA" id="ARBA00023180"/>
    </source>
</evidence>